<dbReference type="NCBIfam" id="TIGR00738">
    <property type="entry name" value="rrf2_super"/>
    <property type="match status" value="1"/>
</dbReference>
<sequence>MHVSAKADYGLRAVLELSVAYGRGTMQSADIAASQNIPESYLVQLLNQLRKSGIIRSVRGPRGGHELVRRPEDLTVRDVLSVLDGPLDLLGRGEDRPSSGSDELFREVWSDVESAINHVVTSVTFAELSTRHKNRQSNI</sequence>
<dbReference type="Gene3D" id="1.10.10.10">
    <property type="entry name" value="Winged helix-like DNA-binding domain superfamily/Winged helix DNA-binding domain"/>
    <property type="match status" value="1"/>
</dbReference>
<dbReference type="PROSITE" id="PS51197">
    <property type="entry name" value="HTH_RRF2_2"/>
    <property type="match status" value="1"/>
</dbReference>
<dbReference type="EMBL" id="UINC01221907">
    <property type="protein sequence ID" value="SVE50441.1"/>
    <property type="molecule type" value="Genomic_DNA"/>
</dbReference>
<dbReference type="InterPro" id="IPR036388">
    <property type="entry name" value="WH-like_DNA-bd_sf"/>
</dbReference>
<dbReference type="GO" id="GO:0005829">
    <property type="term" value="C:cytosol"/>
    <property type="evidence" value="ECO:0007669"/>
    <property type="project" value="TreeGrafter"/>
</dbReference>
<feature type="non-terminal residue" evidence="1">
    <location>
        <position position="139"/>
    </location>
</feature>
<dbReference type="AlphaFoldDB" id="A0A383E156"/>
<name>A0A383E156_9ZZZZ</name>
<dbReference type="GO" id="GO:0003700">
    <property type="term" value="F:DNA-binding transcription factor activity"/>
    <property type="evidence" value="ECO:0007669"/>
    <property type="project" value="TreeGrafter"/>
</dbReference>
<accession>A0A383E156</accession>
<gene>
    <name evidence="1" type="ORF">METZ01_LOCUS503295</name>
</gene>
<evidence type="ECO:0008006" key="2">
    <source>
        <dbReference type="Google" id="ProtNLM"/>
    </source>
</evidence>
<evidence type="ECO:0000313" key="1">
    <source>
        <dbReference type="EMBL" id="SVE50441.1"/>
    </source>
</evidence>
<dbReference type="InterPro" id="IPR000944">
    <property type="entry name" value="Tscrpt_reg_Rrf2"/>
</dbReference>
<dbReference type="PANTHER" id="PTHR33221">
    <property type="entry name" value="WINGED HELIX-TURN-HELIX TRANSCRIPTIONAL REGULATOR, RRF2 FAMILY"/>
    <property type="match status" value="1"/>
</dbReference>
<reference evidence="1" key="1">
    <citation type="submission" date="2018-05" db="EMBL/GenBank/DDBJ databases">
        <authorList>
            <person name="Lanie J.A."/>
            <person name="Ng W.-L."/>
            <person name="Kazmierczak K.M."/>
            <person name="Andrzejewski T.M."/>
            <person name="Davidsen T.M."/>
            <person name="Wayne K.J."/>
            <person name="Tettelin H."/>
            <person name="Glass J.I."/>
            <person name="Rusch D."/>
            <person name="Podicherti R."/>
            <person name="Tsui H.-C.T."/>
            <person name="Winkler M.E."/>
        </authorList>
    </citation>
    <scope>NUCLEOTIDE SEQUENCE</scope>
</reference>
<dbReference type="SUPFAM" id="SSF46785">
    <property type="entry name" value="Winged helix' DNA-binding domain"/>
    <property type="match status" value="1"/>
</dbReference>
<proteinExistence type="predicted"/>
<protein>
    <recommendedName>
        <fullName evidence="2">Rrf2 family transcriptional regulator</fullName>
    </recommendedName>
</protein>
<organism evidence="1">
    <name type="scientific">marine metagenome</name>
    <dbReference type="NCBI Taxonomy" id="408172"/>
    <lineage>
        <taxon>unclassified sequences</taxon>
        <taxon>metagenomes</taxon>
        <taxon>ecological metagenomes</taxon>
    </lineage>
</organism>
<dbReference type="InterPro" id="IPR036390">
    <property type="entry name" value="WH_DNA-bd_sf"/>
</dbReference>
<dbReference type="Pfam" id="PF02082">
    <property type="entry name" value="Rrf2"/>
    <property type="match status" value="1"/>
</dbReference>
<dbReference type="PANTHER" id="PTHR33221:SF15">
    <property type="entry name" value="HTH-TYPE TRANSCRIPTIONAL REGULATOR YWGB-RELATED"/>
    <property type="match status" value="1"/>
</dbReference>